<dbReference type="InterPro" id="IPR058637">
    <property type="entry name" value="YknX-like_C"/>
</dbReference>
<dbReference type="AlphaFoldDB" id="A0A5C0B0K6"/>
<dbReference type="Gene3D" id="2.40.420.20">
    <property type="match status" value="1"/>
</dbReference>
<evidence type="ECO:0000256" key="3">
    <source>
        <dbReference type="SAM" id="MobiDB-lite"/>
    </source>
</evidence>
<feature type="coiled-coil region" evidence="2">
    <location>
        <begin position="117"/>
        <end position="182"/>
    </location>
</feature>
<feature type="compositionally biased region" description="Low complexity" evidence="3">
    <location>
        <begin position="385"/>
        <end position="404"/>
    </location>
</feature>
<gene>
    <name evidence="6" type="ORF">FXN63_21615</name>
</gene>
<dbReference type="OrthoDB" id="10524at2"/>
<protein>
    <submittedName>
        <fullName evidence="6">Efflux RND transporter periplasmic adaptor subunit</fullName>
    </submittedName>
</protein>
<evidence type="ECO:0000313" key="6">
    <source>
        <dbReference type="EMBL" id="QEI08148.1"/>
    </source>
</evidence>
<keyword evidence="7" id="KW-1185">Reference proteome</keyword>
<dbReference type="InterPro" id="IPR058792">
    <property type="entry name" value="Beta-barrel_RND_2"/>
</dbReference>
<dbReference type="NCBIfam" id="TIGR01730">
    <property type="entry name" value="RND_mfp"/>
    <property type="match status" value="1"/>
</dbReference>
<dbReference type="SUPFAM" id="SSF111369">
    <property type="entry name" value="HlyD-like secretion proteins"/>
    <property type="match status" value="1"/>
</dbReference>
<dbReference type="InterPro" id="IPR006143">
    <property type="entry name" value="RND_pump_MFP"/>
</dbReference>
<evidence type="ECO:0000256" key="2">
    <source>
        <dbReference type="SAM" id="Coils"/>
    </source>
</evidence>
<dbReference type="GO" id="GO:1990281">
    <property type="term" value="C:efflux pump complex"/>
    <property type="evidence" value="ECO:0007669"/>
    <property type="project" value="TreeGrafter"/>
</dbReference>
<dbReference type="PANTHER" id="PTHR30469">
    <property type="entry name" value="MULTIDRUG RESISTANCE PROTEIN MDTA"/>
    <property type="match status" value="1"/>
</dbReference>
<dbReference type="Pfam" id="PF25954">
    <property type="entry name" value="Beta-barrel_RND_2"/>
    <property type="match status" value="1"/>
</dbReference>
<organism evidence="6 7">
    <name type="scientific">Pigmentiphaga aceris</name>
    <dbReference type="NCBI Taxonomy" id="1940612"/>
    <lineage>
        <taxon>Bacteria</taxon>
        <taxon>Pseudomonadati</taxon>
        <taxon>Pseudomonadota</taxon>
        <taxon>Betaproteobacteria</taxon>
        <taxon>Burkholderiales</taxon>
        <taxon>Alcaligenaceae</taxon>
        <taxon>Pigmentiphaga</taxon>
    </lineage>
</organism>
<dbReference type="KEGG" id="pacr:FXN63_21615"/>
<evidence type="ECO:0000259" key="4">
    <source>
        <dbReference type="Pfam" id="PF25954"/>
    </source>
</evidence>
<dbReference type="Gene3D" id="2.40.50.100">
    <property type="match status" value="1"/>
</dbReference>
<evidence type="ECO:0000256" key="1">
    <source>
        <dbReference type="ARBA" id="ARBA00009477"/>
    </source>
</evidence>
<evidence type="ECO:0000313" key="7">
    <source>
        <dbReference type="Proteomes" id="UP000325161"/>
    </source>
</evidence>
<sequence length="410" mass="42141">MKLKPVSVLLILAAVAAAVFVGMKFLPSSPPGPTPPAATPAAPAGNPSLTVATVLPQRVQLPITLGANGNIVAWQEAVLGSEANGLRLKEVRVNVGDTVKAGQVLAVFASETVMAEVAQARAAVAEANANASDAAANATRAQSLQRTGALSVQQINQYQTTADTARARVESAKATLDAQQLRLVQTRVLAPDDGVISSRTATVGSVVGVGTELFRMIRKGRLEWRAEVISTELGRLGAGTKVQVTAPSGASLEGTVRMIAPTVDPQTRNALVYVDLPVSADSTMPVKAGMFAHGEFVLGTSAAVTVPQQSVLLRDGFSYVFHLRDRTGDTGHVVQAKVRTGRRLGDQVEIVEGLPADAHVVVRGAAFLTDGDLVRITDDAAASGAAGSASPAAAPAPISTTTPALPVAKP</sequence>
<keyword evidence="2" id="KW-0175">Coiled coil</keyword>
<proteinExistence type="inferred from homology"/>
<feature type="domain" description="YknX-like C-terminal permuted SH3-like" evidence="5">
    <location>
        <begin position="303"/>
        <end position="375"/>
    </location>
</feature>
<reference evidence="6 7" key="1">
    <citation type="submission" date="2019-08" db="EMBL/GenBank/DDBJ databases">
        <title>Amphibian skin-associated Pigmentiphaga: genome sequence and occurrence across geography and hosts.</title>
        <authorList>
            <person name="Bletz M.C."/>
            <person name="Bunk B."/>
            <person name="Sproeer C."/>
            <person name="Biwer P."/>
            <person name="Reiter S."/>
            <person name="Rabemananjara F.C.E."/>
            <person name="Schulz S."/>
            <person name="Overmann J."/>
            <person name="Vences M."/>
        </authorList>
    </citation>
    <scope>NUCLEOTIDE SEQUENCE [LARGE SCALE GENOMIC DNA]</scope>
    <source>
        <strain evidence="6 7">Mada1488</strain>
    </source>
</reference>
<dbReference type="PANTHER" id="PTHR30469:SF15">
    <property type="entry name" value="HLYD FAMILY OF SECRETION PROTEINS"/>
    <property type="match status" value="1"/>
</dbReference>
<feature type="region of interest" description="Disordered" evidence="3">
    <location>
        <begin position="385"/>
        <end position="410"/>
    </location>
</feature>
<dbReference type="GO" id="GO:0015562">
    <property type="term" value="F:efflux transmembrane transporter activity"/>
    <property type="evidence" value="ECO:0007669"/>
    <property type="project" value="TreeGrafter"/>
</dbReference>
<dbReference type="EMBL" id="CP043046">
    <property type="protein sequence ID" value="QEI08148.1"/>
    <property type="molecule type" value="Genomic_DNA"/>
</dbReference>
<dbReference type="Pfam" id="PF25989">
    <property type="entry name" value="YknX_C"/>
    <property type="match status" value="1"/>
</dbReference>
<dbReference type="Gene3D" id="1.10.287.470">
    <property type="entry name" value="Helix hairpin bin"/>
    <property type="match status" value="1"/>
</dbReference>
<dbReference type="Gene3D" id="2.40.30.170">
    <property type="match status" value="1"/>
</dbReference>
<comment type="similarity">
    <text evidence="1">Belongs to the membrane fusion protein (MFP) (TC 8.A.1) family.</text>
</comment>
<name>A0A5C0B0K6_9BURK</name>
<accession>A0A5C0B0K6</accession>
<dbReference type="Proteomes" id="UP000325161">
    <property type="component" value="Chromosome"/>
</dbReference>
<feature type="domain" description="CusB-like beta-barrel" evidence="4">
    <location>
        <begin position="226"/>
        <end position="294"/>
    </location>
</feature>
<dbReference type="RefSeq" id="WP_148817441.1">
    <property type="nucleotide sequence ID" value="NZ_CP043046.1"/>
</dbReference>
<evidence type="ECO:0000259" key="5">
    <source>
        <dbReference type="Pfam" id="PF25989"/>
    </source>
</evidence>